<name>A0A699SG69_TANCI</name>
<dbReference type="EMBL" id="BKCJ011161000">
    <property type="protein sequence ID" value="GFC96562.1"/>
    <property type="molecule type" value="Genomic_DNA"/>
</dbReference>
<proteinExistence type="predicted"/>
<protein>
    <submittedName>
        <fullName evidence="1">Uncharacterized protein</fullName>
    </submittedName>
</protein>
<organism evidence="1">
    <name type="scientific">Tanacetum cinerariifolium</name>
    <name type="common">Dalmatian daisy</name>
    <name type="synonym">Chrysanthemum cinerariifolium</name>
    <dbReference type="NCBI Taxonomy" id="118510"/>
    <lineage>
        <taxon>Eukaryota</taxon>
        <taxon>Viridiplantae</taxon>
        <taxon>Streptophyta</taxon>
        <taxon>Embryophyta</taxon>
        <taxon>Tracheophyta</taxon>
        <taxon>Spermatophyta</taxon>
        <taxon>Magnoliopsida</taxon>
        <taxon>eudicotyledons</taxon>
        <taxon>Gunneridae</taxon>
        <taxon>Pentapetalae</taxon>
        <taxon>asterids</taxon>
        <taxon>campanulids</taxon>
        <taxon>Asterales</taxon>
        <taxon>Asteraceae</taxon>
        <taxon>Asteroideae</taxon>
        <taxon>Anthemideae</taxon>
        <taxon>Anthemidinae</taxon>
        <taxon>Tanacetum</taxon>
    </lineage>
</organism>
<sequence length="68" mass="7821">MCLVRECWTGLHEMAMAAFDSQYIDTYSAYAEDIEVQSFFFDDQLTSLSPPRNCIPPDVLLRESRQPA</sequence>
<comment type="caution">
    <text evidence="1">The sequence shown here is derived from an EMBL/GenBank/DDBJ whole genome shotgun (WGS) entry which is preliminary data.</text>
</comment>
<reference evidence="1" key="1">
    <citation type="journal article" date="2019" name="Sci. Rep.">
        <title>Draft genome of Tanacetum cinerariifolium, the natural source of mosquito coil.</title>
        <authorList>
            <person name="Yamashiro T."/>
            <person name="Shiraishi A."/>
            <person name="Satake H."/>
            <person name="Nakayama K."/>
        </authorList>
    </citation>
    <scope>NUCLEOTIDE SEQUENCE</scope>
</reference>
<accession>A0A699SG69</accession>
<gene>
    <name evidence="1" type="ORF">Tci_868532</name>
</gene>
<evidence type="ECO:0000313" key="1">
    <source>
        <dbReference type="EMBL" id="GFC96562.1"/>
    </source>
</evidence>
<dbReference type="AlphaFoldDB" id="A0A699SG69"/>